<dbReference type="EMBL" id="SIDB01000006">
    <property type="protein sequence ID" value="KAI3431584.1"/>
    <property type="molecule type" value="Genomic_DNA"/>
</dbReference>
<dbReference type="SUPFAM" id="SSF48371">
    <property type="entry name" value="ARM repeat"/>
    <property type="match status" value="1"/>
</dbReference>
<feature type="compositionally biased region" description="Pro residues" evidence="1">
    <location>
        <begin position="237"/>
        <end position="249"/>
    </location>
</feature>
<feature type="compositionally biased region" description="Polar residues" evidence="1">
    <location>
        <begin position="92"/>
        <end position="111"/>
    </location>
</feature>
<evidence type="ECO:0000313" key="2">
    <source>
        <dbReference type="EMBL" id="KAI3431584.1"/>
    </source>
</evidence>
<dbReference type="AlphaFoldDB" id="A0A9D4YY43"/>
<proteinExistence type="predicted"/>
<evidence type="ECO:0000256" key="1">
    <source>
        <dbReference type="SAM" id="MobiDB-lite"/>
    </source>
</evidence>
<protein>
    <submittedName>
        <fullName evidence="2">Uncharacterized protein</fullName>
    </submittedName>
</protein>
<dbReference type="OrthoDB" id="514238at2759"/>
<comment type="caution">
    <text evidence="2">The sequence shown here is derived from an EMBL/GenBank/DDBJ whole genome shotgun (WGS) entry which is preliminary data.</text>
</comment>
<feature type="region of interest" description="Disordered" evidence="1">
    <location>
        <begin position="92"/>
        <end position="115"/>
    </location>
</feature>
<reference evidence="2" key="2">
    <citation type="submission" date="2020-11" db="EMBL/GenBank/DDBJ databases">
        <authorList>
            <person name="Cecchin M."/>
            <person name="Marcolungo L."/>
            <person name="Rossato M."/>
            <person name="Girolomoni L."/>
            <person name="Cosentino E."/>
            <person name="Cuine S."/>
            <person name="Li-Beisson Y."/>
            <person name="Delledonne M."/>
            <person name="Ballottari M."/>
        </authorList>
    </citation>
    <scope>NUCLEOTIDE SEQUENCE</scope>
    <source>
        <strain evidence="2">211/11P</strain>
        <tissue evidence="2">Whole cell</tissue>
    </source>
</reference>
<feature type="compositionally biased region" description="Low complexity" evidence="1">
    <location>
        <begin position="250"/>
        <end position="266"/>
    </location>
</feature>
<dbReference type="Proteomes" id="UP001055712">
    <property type="component" value="Unassembled WGS sequence"/>
</dbReference>
<gene>
    <name evidence="2" type="ORF">D9Q98_004634</name>
</gene>
<accession>A0A9D4YY43</accession>
<keyword evidence="3" id="KW-1185">Reference proteome</keyword>
<sequence>MDGLDLPPSLIDVLDGLHRETTGLAIASSLRRLLQQAQSPLSLVRRDAYGSLATSLDAYLSDPARAAAVLPALGRVWPELLQSIAMGLRQAPSTRSTTASPRGQPSGSSPLQAAGVAGGGTSYRAVTTAELSSMVLVLELACLLALQARQSSLEAGLLPLLLAQLPAAPPDLACACLDACLAIQLRSPAAFVSFSGQQGVQQVCRLMRDGATPEPVRAHAVQFLNLLLTQLVPDLLPPDALPPPSPSPATPGASAPTPRARLRPAPTEGQPEQQAAVIAGLAGAKEAVAEILGREARAMLLRRVSLADGTAEQKLGQLSNALTLFIESDA</sequence>
<reference evidence="2" key="1">
    <citation type="journal article" date="2019" name="Plant J.">
        <title>Chlorella vulgaris genome assembly and annotation reveals the molecular basis for metabolic acclimation to high light conditions.</title>
        <authorList>
            <person name="Cecchin M."/>
            <person name="Marcolungo L."/>
            <person name="Rossato M."/>
            <person name="Girolomoni L."/>
            <person name="Cosentino E."/>
            <person name="Cuine S."/>
            <person name="Li-Beisson Y."/>
            <person name="Delledonne M."/>
            <person name="Ballottari M."/>
        </authorList>
    </citation>
    <scope>NUCLEOTIDE SEQUENCE</scope>
    <source>
        <strain evidence="2">211/11P</strain>
    </source>
</reference>
<organism evidence="2 3">
    <name type="scientific">Chlorella vulgaris</name>
    <name type="common">Green alga</name>
    <dbReference type="NCBI Taxonomy" id="3077"/>
    <lineage>
        <taxon>Eukaryota</taxon>
        <taxon>Viridiplantae</taxon>
        <taxon>Chlorophyta</taxon>
        <taxon>core chlorophytes</taxon>
        <taxon>Trebouxiophyceae</taxon>
        <taxon>Chlorellales</taxon>
        <taxon>Chlorellaceae</taxon>
        <taxon>Chlorella clade</taxon>
        <taxon>Chlorella</taxon>
    </lineage>
</organism>
<evidence type="ECO:0000313" key="3">
    <source>
        <dbReference type="Proteomes" id="UP001055712"/>
    </source>
</evidence>
<name>A0A9D4YY43_CHLVU</name>
<dbReference type="InterPro" id="IPR016024">
    <property type="entry name" value="ARM-type_fold"/>
</dbReference>
<feature type="region of interest" description="Disordered" evidence="1">
    <location>
        <begin position="237"/>
        <end position="273"/>
    </location>
</feature>